<comment type="caution">
    <text evidence="2">The sequence shown here is derived from an EMBL/GenBank/DDBJ whole genome shotgun (WGS) entry which is preliminary data.</text>
</comment>
<accession>A0A9P1M7P3</accession>
<feature type="compositionally biased region" description="Basic and acidic residues" evidence="1">
    <location>
        <begin position="108"/>
        <end position="135"/>
    </location>
</feature>
<dbReference type="OrthoDB" id="5278722at2759"/>
<organism evidence="2 3">
    <name type="scientific">Parascedosporium putredinis</name>
    <dbReference type="NCBI Taxonomy" id="1442378"/>
    <lineage>
        <taxon>Eukaryota</taxon>
        <taxon>Fungi</taxon>
        <taxon>Dikarya</taxon>
        <taxon>Ascomycota</taxon>
        <taxon>Pezizomycotina</taxon>
        <taxon>Sordariomycetes</taxon>
        <taxon>Hypocreomycetidae</taxon>
        <taxon>Microascales</taxon>
        <taxon>Microascaceae</taxon>
        <taxon>Parascedosporium</taxon>
    </lineage>
</organism>
<feature type="region of interest" description="Disordered" evidence="1">
    <location>
        <begin position="97"/>
        <end position="144"/>
    </location>
</feature>
<keyword evidence="3" id="KW-1185">Reference proteome</keyword>
<proteinExistence type="predicted"/>
<reference evidence="2" key="1">
    <citation type="submission" date="2022-11" db="EMBL/GenBank/DDBJ databases">
        <authorList>
            <person name="Scott C."/>
            <person name="Bruce N."/>
        </authorList>
    </citation>
    <scope>NUCLEOTIDE SEQUENCE</scope>
</reference>
<evidence type="ECO:0000313" key="3">
    <source>
        <dbReference type="Proteomes" id="UP000838763"/>
    </source>
</evidence>
<dbReference type="Proteomes" id="UP000838763">
    <property type="component" value="Unassembled WGS sequence"/>
</dbReference>
<protein>
    <submittedName>
        <fullName evidence="2">Uncharacterized protein</fullName>
    </submittedName>
</protein>
<gene>
    <name evidence="2" type="ORF">PPNO1_LOCUS3089</name>
</gene>
<evidence type="ECO:0000313" key="2">
    <source>
        <dbReference type="EMBL" id="CAI4213343.1"/>
    </source>
</evidence>
<evidence type="ECO:0000256" key="1">
    <source>
        <dbReference type="SAM" id="MobiDB-lite"/>
    </source>
</evidence>
<sequence>MPREIAEVAINRTVSDMFQQIEILYKASLVESSIAFSDFWGYSDPDIIEKLENNQLSDVRGEREILAVHMTNAAYLTERWNDALWLQMDRWEKLPNPVPAESIATGSERAEARKRDVGPGDWKRSAADTRNRENKQQQPSFDLEPLLAPFPRRQSMDFNGFNFVREVLIEGQFRGAGFTDMLGRGQRAMESLMYYDEAWRPCSEGDLDAAPRLFSQRKSSNENGTCASPDNFFWDTPFLLGNKAAHTLARFAATEASIRLSL</sequence>
<dbReference type="AlphaFoldDB" id="A0A9P1M7P3"/>
<dbReference type="EMBL" id="CALLCH030000008">
    <property type="protein sequence ID" value="CAI4213343.1"/>
    <property type="molecule type" value="Genomic_DNA"/>
</dbReference>
<name>A0A9P1M7P3_9PEZI</name>